<dbReference type="AlphaFoldDB" id="A0A1H5ZHC8"/>
<reference evidence="3 4" key="1">
    <citation type="submission" date="2016-10" db="EMBL/GenBank/DDBJ databases">
        <authorList>
            <person name="de Groot N.N."/>
        </authorList>
    </citation>
    <scope>NUCLEOTIDE SEQUENCE [LARGE SCALE GENOMIC DNA]</scope>
    <source>
        <strain evidence="3 4">CGMCC 1.10331</strain>
    </source>
</reference>
<dbReference type="PROSITE" id="PS50157">
    <property type="entry name" value="ZINC_FINGER_C2H2_2"/>
    <property type="match status" value="1"/>
</dbReference>
<evidence type="ECO:0000313" key="4">
    <source>
        <dbReference type="Proteomes" id="UP000236740"/>
    </source>
</evidence>
<dbReference type="InterPro" id="IPR013087">
    <property type="entry name" value="Znf_C2H2_type"/>
</dbReference>
<accession>A0A1H5ZHC8</accession>
<dbReference type="OrthoDB" id="297068at2157"/>
<dbReference type="Proteomes" id="UP000296733">
    <property type="component" value="Chromosome"/>
</dbReference>
<organism evidence="3 4">
    <name type="scientific">Halobellus limi</name>
    <dbReference type="NCBI Taxonomy" id="699433"/>
    <lineage>
        <taxon>Archaea</taxon>
        <taxon>Methanobacteriati</taxon>
        <taxon>Methanobacteriota</taxon>
        <taxon>Stenosarchaea group</taxon>
        <taxon>Halobacteria</taxon>
        <taxon>Halobacteriales</taxon>
        <taxon>Haloferacaceae</taxon>
        <taxon>Halobellus</taxon>
    </lineage>
</organism>
<reference evidence="2 5" key="2">
    <citation type="journal article" date="2019" name="Nat. Commun.">
        <title>A new type of DNA phosphorothioation-based antiviral system in archaea.</title>
        <authorList>
            <person name="Xiong L."/>
            <person name="Liu S."/>
            <person name="Chen S."/>
            <person name="Xiao Y."/>
            <person name="Zhu B."/>
            <person name="Gao Y."/>
            <person name="Zhang Y."/>
            <person name="Chen B."/>
            <person name="Luo J."/>
            <person name="Deng Z."/>
            <person name="Chen X."/>
            <person name="Wang L."/>
            <person name="Chen S."/>
        </authorList>
    </citation>
    <scope>NUCLEOTIDE SEQUENCE [LARGE SCALE GENOMIC DNA]</scope>
    <source>
        <strain evidence="2 5">CGMCC 1.10331</strain>
    </source>
</reference>
<sequence length="200" mass="21833">MAEYERVSTSLEEIKKCPYCGEEHFARSLYGHVAFSADDDHGPRGSVPDGFRVSETETVGVKPISKRVRGRSDEVYRCKHCGGDFKGKAGLETHLGMLKGDSQHPESATADTAGIWVPQKVADPEPDTEDAAAAFQAHMGSLSDHGEKGAAEGVPVAVLEDLLDEYRQREQQGAGFVTAARMLDELLEEYRDGQIRLTPL</sequence>
<evidence type="ECO:0000313" key="3">
    <source>
        <dbReference type="EMBL" id="SEG34806.1"/>
    </source>
</evidence>
<dbReference type="Proteomes" id="UP000236740">
    <property type="component" value="Unassembled WGS sequence"/>
</dbReference>
<feature type="domain" description="C2H2-type" evidence="1">
    <location>
        <begin position="76"/>
        <end position="103"/>
    </location>
</feature>
<evidence type="ECO:0000313" key="2">
    <source>
        <dbReference type="EMBL" id="QCC48119.1"/>
    </source>
</evidence>
<dbReference type="RefSeq" id="WP_103991679.1">
    <property type="nucleotide sequence ID" value="NZ_CP031311.1"/>
</dbReference>
<proteinExistence type="predicted"/>
<name>A0A1H5ZHC8_9EURY</name>
<gene>
    <name evidence="2" type="ORF">DV707_10845</name>
    <name evidence="3" type="ORF">SAMN04488133_1968</name>
</gene>
<protein>
    <recommendedName>
        <fullName evidence="1">C2H2-type domain-containing protein</fullName>
    </recommendedName>
</protein>
<dbReference type="KEGG" id="hlm:DV707_10845"/>
<dbReference type="GeneID" id="39858597"/>
<dbReference type="EMBL" id="CP031311">
    <property type="protein sequence ID" value="QCC48119.1"/>
    <property type="molecule type" value="Genomic_DNA"/>
</dbReference>
<evidence type="ECO:0000313" key="5">
    <source>
        <dbReference type="Proteomes" id="UP000296733"/>
    </source>
</evidence>
<evidence type="ECO:0000259" key="1">
    <source>
        <dbReference type="PROSITE" id="PS50157"/>
    </source>
</evidence>
<keyword evidence="4" id="KW-1185">Reference proteome</keyword>
<dbReference type="EMBL" id="FNVN01000002">
    <property type="protein sequence ID" value="SEG34806.1"/>
    <property type="molecule type" value="Genomic_DNA"/>
</dbReference>